<name>A0A0R3TPJ0_RODNA</name>
<dbReference type="OrthoDB" id="6279276at2759"/>
<evidence type="ECO:0000313" key="3">
    <source>
        <dbReference type="Proteomes" id="UP000278807"/>
    </source>
</evidence>
<organism evidence="4">
    <name type="scientific">Rodentolepis nana</name>
    <name type="common">Dwarf tapeworm</name>
    <name type="synonym">Hymenolepis nana</name>
    <dbReference type="NCBI Taxonomy" id="102285"/>
    <lineage>
        <taxon>Eukaryota</taxon>
        <taxon>Metazoa</taxon>
        <taxon>Spiralia</taxon>
        <taxon>Lophotrochozoa</taxon>
        <taxon>Platyhelminthes</taxon>
        <taxon>Cestoda</taxon>
        <taxon>Eucestoda</taxon>
        <taxon>Cyclophyllidea</taxon>
        <taxon>Hymenolepididae</taxon>
        <taxon>Rodentolepis</taxon>
    </lineage>
</organism>
<feature type="region of interest" description="Disordered" evidence="1">
    <location>
        <begin position="73"/>
        <end position="94"/>
    </location>
</feature>
<sequence>MDFLQFPLTENLSFKPIDVYYSPKFNHKFSFNAELCGIWLGELPFNQHLDATLLPAHMLRTPQGTPRIPIYTPRPLRNDSTKTELPQRSSKKTSTTFGFGSKLLSSDTLIKSDSFDFNDEFARRLESASRLQMEACKISGSITCANACLIFRSREPDLKIPTHLGGPGDQDLLSPNSQHSLDYGFPLNCDHLNSGTILDLSYWTIENETNFSCQSLLSSQSGCFPGGRKVWSSVNSPANLRKRSLKQFWTSLLSKKLKQK</sequence>
<reference evidence="4" key="1">
    <citation type="submission" date="2017-02" db="UniProtKB">
        <authorList>
            <consortium name="WormBaseParasite"/>
        </authorList>
    </citation>
    <scope>IDENTIFICATION</scope>
</reference>
<dbReference type="EMBL" id="UZAE01012595">
    <property type="protein sequence ID" value="VDO05860.1"/>
    <property type="molecule type" value="Genomic_DNA"/>
</dbReference>
<evidence type="ECO:0000313" key="4">
    <source>
        <dbReference type="WBParaSite" id="HNAJ_0000939401-mRNA-1"/>
    </source>
</evidence>
<keyword evidence="3" id="KW-1185">Reference proteome</keyword>
<protein>
    <submittedName>
        <fullName evidence="2 4">Uncharacterized protein</fullName>
    </submittedName>
</protein>
<feature type="compositionally biased region" description="Polar residues" evidence="1">
    <location>
        <begin position="83"/>
        <end position="94"/>
    </location>
</feature>
<dbReference type="Proteomes" id="UP000278807">
    <property type="component" value="Unassembled WGS sequence"/>
</dbReference>
<dbReference type="AlphaFoldDB" id="A0A0R3TPJ0"/>
<evidence type="ECO:0000256" key="1">
    <source>
        <dbReference type="SAM" id="MobiDB-lite"/>
    </source>
</evidence>
<accession>A0A0R3TPJ0</accession>
<proteinExistence type="predicted"/>
<reference evidence="2 3" key="2">
    <citation type="submission" date="2018-11" db="EMBL/GenBank/DDBJ databases">
        <authorList>
            <consortium name="Pathogen Informatics"/>
        </authorList>
    </citation>
    <scope>NUCLEOTIDE SEQUENCE [LARGE SCALE GENOMIC DNA]</scope>
</reference>
<gene>
    <name evidence="2" type="ORF">HNAJ_LOCUS9389</name>
</gene>
<evidence type="ECO:0000313" key="2">
    <source>
        <dbReference type="EMBL" id="VDO05860.1"/>
    </source>
</evidence>
<dbReference type="WBParaSite" id="HNAJ_0000939401-mRNA-1">
    <property type="protein sequence ID" value="HNAJ_0000939401-mRNA-1"/>
    <property type="gene ID" value="HNAJ_0000939401"/>
</dbReference>